<keyword evidence="3" id="KW-0804">Transcription</keyword>
<dbReference type="PANTHER" id="PTHR43874:SF19">
    <property type="entry name" value="RESPONSE REGULATOR 23-RELATED"/>
    <property type="match status" value="1"/>
</dbReference>
<dbReference type="SUPFAM" id="SSF52172">
    <property type="entry name" value="CheY-like"/>
    <property type="match status" value="1"/>
</dbReference>
<evidence type="ECO:0000256" key="3">
    <source>
        <dbReference type="ARBA" id="ARBA00023163"/>
    </source>
</evidence>
<sequence length="434" mass="47973">MNAVSAANVSILLVDGNPASAVMASLLLKSKYEVMTAATGRDALRILLTTQHGFNLVLVDINLPDMSSYIFVQEVVKKTELPVGMICDSYDQPIITKCRLSGAMLCLVKPLLSDDIEDLWQYPMLRQREVMLKSRRLPMSGSPENGPELHENGGGFQGQRKRKSEELGRGSGWSIGEPSSFHETVDVKRRFLNVTQGLSLSTENLISCCPLALTYFSLFLDTEAGPSVVNRDFNSPGITDNLVLRNLQQVRVYVTEQHALLSQTDYSDETSVLAPNPFSITDQPTGQETNNHSEIKYREEGESSLARYLENPHSREQLKRIIRACFRKWDIFLNLIAPSGTPPPPSGPVIIQASQEPLISVPIALAQEIEEFIHITEAARYAVPGCLDALASRVAAIGPPAAVELQLGDEEPEPGFMEDLDYDDIFDAIDELRD</sequence>
<feature type="domain" description="Response regulatory" evidence="6">
    <location>
        <begin position="10"/>
        <end position="124"/>
    </location>
</feature>
<dbReference type="PROSITE" id="PS50110">
    <property type="entry name" value="RESPONSE_REGULATORY"/>
    <property type="match status" value="1"/>
</dbReference>
<keyword evidence="2" id="KW-0805">Transcription regulation</keyword>
<gene>
    <name evidence="7" type="ORF">RND81_03G203900</name>
</gene>
<accession>A0AAW1M9K5</accession>
<dbReference type="Pfam" id="PF00072">
    <property type="entry name" value="Response_reg"/>
    <property type="match status" value="1"/>
</dbReference>
<dbReference type="InterPro" id="IPR001789">
    <property type="entry name" value="Sig_transdc_resp-reg_receiver"/>
</dbReference>
<feature type="region of interest" description="Disordered" evidence="5">
    <location>
        <begin position="137"/>
        <end position="175"/>
    </location>
</feature>
<dbReference type="SMART" id="SM00448">
    <property type="entry name" value="REC"/>
    <property type="match status" value="1"/>
</dbReference>
<organism evidence="7 8">
    <name type="scientific">Saponaria officinalis</name>
    <name type="common">Common soapwort</name>
    <name type="synonym">Lychnis saponaria</name>
    <dbReference type="NCBI Taxonomy" id="3572"/>
    <lineage>
        <taxon>Eukaryota</taxon>
        <taxon>Viridiplantae</taxon>
        <taxon>Streptophyta</taxon>
        <taxon>Embryophyta</taxon>
        <taxon>Tracheophyta</taxon>
        <taxon>Spermatophyta</taxon>
        <taxon>Magnoliopsida</taxon>
        <taxon>eudicotyledons</taxon>
        <taxon>Gunneridae</taxon>
        <taxon>Pentapetalae</taxon>
        <taxon>Caryophyllales</taxon>
        <taxon>Caryophyllaceae</taxon>
        <taxon>Caryophylleae</taxon>
        <taxon>Saponaria</taxon>
    </lineage>
</organism>
<keyword evidence="8" id="KW-1185">Reference proteome</keyword>
<keyword evidence="1" id="KW-0902">Two-component regulatory system</keyword>
<evidence type="ECO:0000256" key="4">
    <source>
        <dbReference type="PROSITE-ProRule" id="PRU00169"/>
    </source>
</evidence>
<evidence type="ECO:0000256" key="2">
    <source>
        <dbReference type="ARBA" id="ARBA00023015"/>
    </source>
</evidence>
<evidence type="ECO:0000313" key="7">
    <source>
        <dbReference type="EMBL" id="KAK9742895.1"/>
    </source>
</evidence>
<dbReference type="Proteomes" id="UP001443914">
    <property type="component" value="Unassembled WGS sequence"/>
</dbReference>
<name>A0AAW1M9K5_SAPOF</name>
<feature type="modified residue" description="4-aspartylphosphate" evidence="4">
    <location>
        <position position="60"/>
    </location>
</feature>
<dbReference type="PANTHER" id="PTHR43874">
    <property type="entry name" value="TWO-COMPONENT RESPONSE REGULATOR"/>
    <property type="match status" value="1"/>
</dbReference>
<protein>
    <recommendedName>
        <fullName evidence="6">Response regulatory domain-containing protein</fullName>
    </recommendedName>
</protein>
<reference evidence="7" key="1">
    <citation type="submission" date="2024-03" db="EMBL/GenBank/DDBJ databases">
        <title>WGS assembly of Saponaria officinalis var. Norfolk2.</title>
        <authorList>
            <person name="Jenkins J."/>
            <person name="Shu S."/>
            <person name="Grimwood J."/>
            <person name="Barry K."/>
            <person name="Goodstein D."/>
            <person name="Schmutz J."/>
            <person name="Leebens-Mack J."/>
            <person name="Osbourn A."/>
        </authorList>
    </citation>
    <scope>NUCLEOTIDE SEQUENCE [LARGE SCALE GENOMIC DNA]</scope>
    <source>
        <strain evidence="7">JIC</strain>
    </source>
</reference>
<dbReference type="InterPro" id="IPR011006">
    <property type="entry name" value="CheY-like_superfamily"/>
</dbReference>
<dbReference type="Gene3D" id="3.40.50.2300">
    <property type="match status" value="1"/>
</dbReference>
<keyword evidence="4" id="KW-0597">Phosphoprotein</keyword>
<proteinExistence type="predicted"/>
<dbReference type="EMBL" id="JBDFQZ010000003">
    <property type="protein sequence ID" value="KAK9742895.1"/>
    <property type="molecule type" value="Genomic_DNA"/>
</dbReference>
<evidence type="ECO:0000256" key="1">
    <source>
        <dbReference type="ARBA" id="ARBA00023012"/>
    </source>
</evidence>
<dbReference type="GO" id="GO:0000160">
    <property type="term" value="P:phosphorelay signal transduction system"/>
    <property type="evidence" value="ECO:0007669"/>
    <property type="project" value="UniProtKB-KW"/>
</dbReference>
<evidence type="ECO:0000313" key="8">
    <source>
        <dbReference type="Proteomes" id="UP001443914"/>
    </source>
</evidence>
<comment type="caution">
    <text evidence="7">The sequence shown here is derived from an EMBL/GenBank/DDBJ whole genome shotgun (WGS) entry which is preliminary data.</text>
</comment>
<dbReference type="GO" id="GO:0009736">
    <property type="term" value="P:cytokinin-activated signaling pathway"/>
    <property type="evidence" value="ECO:0007669"/>
    <property type="project" value="InterPro"/>
</dbReference>
<evidence type="ECO:0000256" key="5">
    <source>
        <dbReference type="SAM" id="MobiDB-lite"/>
    </source>
</evidence>
<dbReference type="AlphaFoldDB" id="A0AAW1M9K5"/>
<evidence type="ECO:0000259" key="6">
    <source>
        <dbReference type="PROSITE" id="PS50110"/>
    </source>
</evidence>
<dbReference type="InterPro" id="IPR045279">
    <property type="entry name" value="ARR-like"/>
</dbReference>